<dbReference type="KEGG" id="mcg:GL4_3219"/>
<feature type="binding site" evidence="8">
    <location>
        <position position="25"/>
    </location>
    <ligand>
        <name>GTP</name>
        <dbReference type="ChEBI" id="CHEBI:37565"/>
    </ligand>
</feature>
<keyword evidence="11" id="KW-1185">Reference proteome</keyword>
<dbReference type="NCBIfam" id="TIGR02665">
    <property type="entry name" value="molyb_mobA"/>
    <property type="match status" value="1"/>
</dbReference>
<evidence type="ECO:0000256" key="5">
    <source>
        <dbReference type="ARBA" id="ARBA00022842"/>
    </source>
</evidence>
<dbReference type="HAMAP" id="MF_00316">
    <property type="entry name" value="MobA"/>
    <property type="match status" value="1"/>
</dbReference>
<dbReference type="InterPro" id="IPR029044">
    <property type="entry name" value="Nucleotide-diphossugar_trans"/>
</dbReference>
<keyword evidence="1 8" id="KW-0963">Cytoplasm</keyword>
<sequence>MAPPNGVVGILLAGGKSSRMGGGDKCLRPLGGEPILARIIDRLSPQVAEIVINANGDPSRFEAFGHPVVPDSVAGFQGPLAGVLAGLEWIKANRPRVEYAVTIATDTPFFPADLVQKFLESPGNASGFRIAQSDAGLHPVIGLWPIGLGEELEQSLKRGERKVTAWTTDHGAVPVFFPPVDVGSRSIDPFFNINAPEDLAAAEALLGEAAS</sequence>
<dbReference type="PANTHER" id="PTHR19136:SF81">
    <property type="entry name" value="MOLYBDENUM COFACTOR GUANYLYLTRANSFERASE"/>
    <property type="match status" value="1"/>
</dbReference>
<comment type="subunit">
    <text evidence="8">Monomer.</text>
</comment>
<dbReference type="EMBL" id="AP014648">
    <property type="protein sequence ID" value="BAQ18650.1"/>
    <property type="molecule type" value="Genomic_DNA"/>
</dbReference>
<dbReference type="Pfam" id="PF12804">
    <property type="entry name" value="NTP_transf_3"/>
    <property type="match status" value="1"/>
</dbReference>
<keyword evidence="6 8" id="KW-0342">GTP-binding</keyword>
<comment type="subcellular location">
    <subcellularLocation>
        <location evidence="8">Cytoplasm</location>
    </subcellularLocation>
</comment>
<dbReference type="STRING" id="1384459.GL4_3219"/>
<evidence type="ECO:0000313" key="11">
    <source>
        <dbReference type="Proteomes" id="UP000031643"/>
    </source>
</evidence>
<comment type="domain">
    <text evidence="8">The N-terminal domain determines nucleotide recognition and specific binding, while the C-terminal domain determines the specific binding to the target protein.</text>
</comment>
<feature type="binding site" evidence="8">
    <location>
        <begin position="12"/>
        <end position="14"/>
    </location>
    <ligand>
        <name>GTP</name>
        <dbReference type="ChEBI" id="CHEBI:37565"/>
    </ligand>
</feature>
<gene>
    <name evidence="8" type="primary">mobA</name>
    <name evidence="10" type="ORF">GL4_3219</name>
</gene>
<protein>
    <recommendedName>
        <fullName evidence="8">Molybdenum cofactor guanylyltransferase</fullName>
        <shortName evidence="8">MoCo guanylyltransferase</shortName>
        <ecNumber evidence="8">2.7.7.77</ecNumber>
    </recommendedName>
    <alternativeName>
        <fullName evidence="8">GTP:molybdopterin guanylyltransferase</fullName>
    </alternativeName>
    <alternativeName>
        <fullName evidence="8">Mo-MPT guanylyltransferase</fullName>
    </alternativeName>
    <alternativeName>
        <fullName evidence="8">Molybdopterin guanylyltransferase</fullName>
    </alternativeName>
    <alternativeName>
        <fullName evidence="8">Molybdopterin-guanine dinucleotide synthase</fullName>
        <shortName evidence="8">MGD synthase</shortName>
    </alternativeName>
</protein>
<feature type="domain" description="MobA-like NTP transferase" evidence="9">
    <location>
        <begin position="9"/>
        <end position="166"/>
    </location>
</feature>
<evidence type="ECO:0000256" key="3">
    <source>
        <dbReference type="ARBA" id="ARBA00022723"/>
    </source>
</evidence>
<dbReference type="EC" id="2.7.7.77" evidence="8"/>
<evidence type="ECO:0000259" key="9">
    <source>
        <dbReference type="Pfam" id="PF12804"/>
    </source>
</evidence>
<dbReference type="SUPFAM" id="SSF53448">
    <property type="entry name" value="Nucleotide-diphospho-sugar transferases"/>
    <property type="match status" value="1"/>
</dbReference>
<dbReference type="GO" id="GO:0005525">
    <property type="term" value="F:GTP binding"/>
    <property type="evidence" value="ECO:0007669"/>
    <property type="project" value="UniProtKB-UniRule"/>
</dbReference>
<name>A0A0A8K6V1_9HYPH</name>
<evidence type="ECO:0000256" key="8">
    <source>
        <dbReference type="HAMAP-Rule" id="MF_00316"/>
    </source>
</evidence>
<dbReference type="InterPro" id="IPR013482">
    <property type="entry name" value="Molybde_CF_guanTrfase"/>
</dbReference>
<reference evidence="10 11" key="1">
    <citation type="submission" date="2014-09" db="EMBL/GenBank/DDBJ databases">
        <title>Genome sequencing of Methyloceanibacter caenitepidi Gela4.</title>
        <authorList>
            <person name="Takeuchi M."/>
            <person name="Susumu S."/>
            <person name="Kamagata Y."/>
            <person name="Oshima K."/>
            <person name="Hattori M."/>
            <person name="Iwasaki W."/>
        </authorList>
    </citation>
    <scope>NUCLEOTIDE SEQUENCE [LARGE SCALE GENOMIC DNA]</scope>
    <source>
        <strain evidence="10 11">Gela4</strain>
    </source>
</reference>
<feature type="binding site" evidence="8">
    <location>
        <position position="106"/>
    </location>
    <ligand>
        <name>GTP</name>
        <dbReference type="ChEBI" id="CHEBI:37565"/>
    </ligand>
</feature>
<keyword evidence="4 8" id="KW-0547">Nucleotide-binding</keyword>
<dbReference type="GO" id="GO:0046872">
    <property type="term" value="F:metal ion binding"/>
    <property type="evidence" value="ECO:0007669"/>
    <property type="project" value="UniProtKB-KW"/>
</dbReference>
<comment type="catalytic activity">
    <reaction evidence="8">
        <text>Mo-molybdopterin + GTP + H(+) = Mo-molybdopterin guanine dinucleotide + diphosphate</text>
        <dbReference type="Rhea" id="RHEA:34243"/>
        <dbReference type="ChEBI" id="CHEBI:15378"/>
        <dbReference type="ChEBI" id="CHEBI:33019"/>
        <dbReference type="ChEBI" id="CHEBI:37565"/>
        <dbReference type="ChEBI" id="CHEBI:71302"/>
        <dbReference type="ChEBI" id="CHEBI:71310"/>
        <dbReference type="EC" id="2.7.7.77"/>
    </reaction>
</comment>
<keyword evidence="3 8" id="KW-0479">Metal-binding</keyword>
<feature type="binding site" evidence="8">
    <location>
        <position position="106"/>
    </location>
    <ligand>
        <name>Mg(2+)</name>
        <dbReference type="ChEBI" id="CHEBI:18420"/>
    </ligand>
</feature>
<comment type="function">
    <text evidence="8">Transfers a GMP moiety from GTP to Mo-molybdopterin (Mo-MPT) cofactor (Moco or molybdenum cofactor) to form Mo-molybdopterin guanine dinucleotide (Mo-MGD) cofactor.</text>
</comment>
<organism evidence="10 11">
    <name type="scientific">Methyloceanibacter caenitepidi</name>
    <dbReference type="NCBI Taxonomy" id="1384459"/>
    <lineage>
        <taxon>Bacteria</taxon>
        <taxon>Pseudomonadati</taxon>
        <taxon>Pseudomonadota</taxon>
        <taxon>Alphaproteobacteria</taxon>
        <taxon>Hyphomicrobiales</taxon>
        <taxon>Hyphomicrobiaceae</taxon>
        <taxon>Methyloceanibacter</taxon>
    </lineage>
</organism>
<keyword evidence="2 8" id="KW-0808">Transferase</keyword>
<dbReference type="CDD" id="cd02503">
    <property type="entry name" value="MobA"/>
    <property type="match status" value="1"/>
</dbReference>
<dbReference type="Gene3D" id="3.90.550.10">
    <property type="entry name" value="Spore Coat Polysaccharide Biosynthesis Protein SpsA, Chain A"/>
    <property type="match status" value="1"/>
</dbReference>
<evidence type="ECO:0000313" key="10">
    <source>
        <dbReference type="EMBL" id="BAQ18650.1"/>
    </source>
</evidence>
<keyword evidence="7 8" id="KW-0501">Molybdenum cofactor biosynthesis</keyword>
<dbReference type="GO" id="GO:0005737">
    <property type="term" value="C:cytoplasm"/>
    <property type="evidence" value="ECO:0007669"/>
    <property type="project" value="UniProtKB-SubCell"/>
</dbReference>
<comment type="cofactor">
    <cofactor evidence="8">
        <name>Mg(2+)</name>
        <dbReference type="ChEBI" id="CHEBI:18420"/>
    </cofactor>
</comment>
<proteinExistence type="inferred from homology"/>
<dbReference type="GO" id="GO:1902758">
    <property type="term" value="P:bis(molybdopterin guanine dinucleotide)molybdenum biosynthetic process"/>
    <property type="evidence" value="ECO:0007669"/>
    <property type="project" value="TreeGrafter"/>
</dbReference>
<feature type="binding site" evidence="8">
    <location>
        <position position="53"/>
    </location>
    <ligand>
        <name>GTP</name>
        <dbReference type="ChEBI" id="CHEBI:37565"/>
    </ligand>
</feature>
<dbReference type="InterPro" id="IPR025877">
    <property type="entry name" value="MobA-like_NTP_Trfase"/>
</dbReference>
<accession>A0A0A8K6V1</accession>
<evidence type="ECO:0000256" key="4">
    <source>
        <dbReference type="ARBA" id="ARBA00022741"/>
    </source>
</evidence>
<comment type="similarity">
    <text evidence="8">Belongs to the MobA family.</text>
</comment>
<evidence type="ECO:0000256" key="6">
    <source>
        <dbReference type="ARBA" id="ARBA00023134"/>
    </source>
</evidence>
<feature type="binding site" evidence="8">
    <location>
        <position position="71"/>
    </location>
    <ligand>
        <name>GTP</name>
        <dbReference type="ChEBI" id="CHEBI:37565"/>
    </ligand>
</feature>
<evidence type="ECO:0000256" key="1">
    <source>
        <dbReference type="ARBA" id="ARBA00022490"/>
    </source>
</evidence>
<evidence type="ECO:0000256" key="2">
    <source>
        <dbReference type="ARBA" id="ARBA00022679"/>
    </source>
</evidence>
<dbReference type="OrthoDB" id="9788394at2"/>
<keyword evidence="5 8" id="KW-0460">Magnesium</keyword>
<dbReference type="HOGENOM" id="CLU_055597_5_0_5"/>
<dbReference type="PANTHER" id="PTHR19136">
    <property type="entry name" value="MOLYBDENUM COFACTOR GUANYLYLTRANSFERASE"/>
    <property type="match status" value="1"/>
</dbReference>
<dbReference type="GO" id="GO:0061603">
    <property type="term" value="F:molybdenum cofactor guanylyltransferase activity"/>
    <property type="evidence" value="ECO:0007669"/>
    <property type="project" value="UniProtKB-EC"/>
</dbReference>
<dbReference type="Proteomes" id="UP000031643">
    <property type="component" value="Chromosome"/>
</dbReference>
<dbReference type="AlphaFoldDB" id="A0A0A8K6V1"/>
<evidence type="ECO:0000256" key="7">
    <source>
        <dbReference type="ARBA" id="ARBA00023150"/>
    </source>
</evidence>